<dbReference type="InterPro" id="IPR011250">
    <property type="entry name" value="OMP/PagP_B-barrel"/>
</dbReference>
<dbReference type="NCBIfam" id="TIGR01414">
    <property type="entry name" value="autotrans_barl"/>
    <property type="match status" value="1"/>
</dbReference>
<dbReference type="InterPro" id="IPR006315">
    <property type="entry name" value="OM_autotransptr_brl_dom"/>
</dbReference>
<evidence type="ECO:0000313" key="3">
    <source>
        <dbReference type="Proteomes" id="UP000598271"/>
    </source>
</evidence>
<dbReference type="Proteomes" id="UP000598271">
    <property type="component" value="Unassembled WGS sequence"/>
</dbReference>
<proteinExistence type="predicted"/>
<accession>A0A8J3D588</accession>
<name>A0A8J3D588_9BACT</name>
<evidence type="ECO:0000256" key="1">
    <source>
        <dbReference type="SAM" id="SignalP"/>
    </source>
</evidence>
<dbReference type="SUPFAM" id="SSF56925">
    <property type="entry name" value="OMPA-like"/>
    <property type="match status" value="1"/>
</dbReference>
<dbReference type="EMBL" id="BMXF01000003">
    <property type="protein sequence ID" value="GHB76295.1"/>
    <property type="molecule type" value="Genomic_DNA"/>
</dbReference>
<keyword evidence="3" id="KW-1185">Reference proteome</keyword>
<sequence>MKNFILALTISGLCLPVLAQTPAAIPSSSNPASATMQKGQLFIGANGTGGGGRGEGLRSTTWSGTGQLGYFIARRWATGLQFSYGNYRSINNLAGASSFFPQPIWKRNESNFSPELFTRYYFTDWKVKPFVQASTGWNLATGEYIEVNGETTNIRDNSFTAKAALGVSFRIGKRASVDLLYSKSLTRYTTPTTFADLDGLRLGGTFLIGK</sequence>
<dbReference type="Gene3D" id="2.40.160.20">
    <property type="match status" value="1"/>
</dbReference>
<protein>
    <recommendedName>
        <fullName evidence="4">Outer membrane protein beta-barrel domain-containing protein</fullName>
    </recommendedName>
</protein>
<dbReference type="AlphaFoldDB" id="A0A8J3D588"/>
<dbReference type="GO" id="GO:0019867">
    <property type="term" value="C:outer membrane"/>
    <property type="evidence" value="ECO:0007669"/>
    <property type="project" value="InterPro"/>
</dbReference>
<evidence type="ECO:0000313" key="2">
    <source>
        <dbReference type="EMBL" id="GHB76295.1"/>
    </source>
</evidence>
<dbReference type="RefSeq" id="WP_189565596.1">
    <property type="nucleotide sequence ID" value="NZ_BMXF01000003.1"/>
</dbReference>
<feature type="chain" id="PRO_5035194272" description="Outer membrane protein beta-barrel domain-containing protein" evidence="1">
    <location>
        <begin position="20"/>
        <end position="210"/>
    </location>
</feature>
<comment type="caution">
    <text evidence="2">The sequence shown here is derived from an EMBL/GenBank/DDBJ whole genome shotgun (WGS) entry which is preliminary data.</text>
</comment>
<gene>
    <name evidence="2" type="ORF">GCM10007390_32750</name>
</gene>
<feature type="signal peptide" evidence="1">
    <location>
        <begin position="1"/>
        <end position="19"/>
    </location>
</feature>
<keyword evidence="1" id="KW-0732">Signal</keyword>
<reference evidence="2 3" key="1">
    <citation type="journal article" date="2014" name="Int. J. Syst. Evol. Microbiol.">
        <title>Complete genome sequence of Corynebacterium casei LMG S-19264T (=DSM 44701T), isolated from a smear-ripened cheese.</title>
        <authorList>
            <consortium name="US DOE Joint Genome Institute (JGI-PGF)"/>
            <person name="Walter F."/>
            <person name="Albersmeier A."/>
            <person name="Kalinowski J."/>
            <person name="Ruckert C."/>
        </authorList>
    </citation>
    <scope>NUCLEOTIDE SEQUENCE [LARGE SCALE GENOMIC DNA]</scope>
    <source>
        <strain evidence="2 3">KCTC 12866</strain>
    </source>
</reference>
<evidence type="ECO:0008006" key="4">
    <source>
        <dbReference type="Google" id="ProtNLM"/>
    </source>
</evidence>
<organism evidence="2 3">
    <name type="scientific">Persicitalea jodogahamensis</name>
    <dbReference type="NCBI Taxonomy" id="402147"/>
    <lineage>
        <taxon>Bacteria</taxon>
        <taxon>Pseudomonadati</taxon>
        <taxon>Bacteroidota</taxon>
        <taxon>Cytophagia</taxon>
        <taxon>Cytophagales</taxon>
        <taxon>Spirosomataceae</taxon>
        <taxon>Persicitalea</taxon>
    </lineage>
</organism>